<feature type="compositionally biased region" description="Polar residues" evidence="1">
    <location>
        <begin position="54"/>
        <end position="71"/>
    </location>
</feature>
<sequence length="103" mass="11241">MVPSPPVKKLAALPPPPPVKDNLMIGKANKLQRSPQMANLYRLLRYKLESNGSIAKNSAAKNSTSRQNSKGNTGGIGDALAEIAKRSQYFQPSPFPYGIFFPR</sequence>
<reference evidence="2" key="1">
    <citation type="submission" date="2020-01" db="EMBL/GenBank/DDBJ databases">
        <title>Genome sequence of Kobresia littledalei, the first chromosome-level genome in the family Cyperaceae.</title>
        <authorList>
            <person name="Qu G."/>
        </authorList>
    </citation>
    <scope>NUCLEOTIDE SEQUENCE</scope>
    <source>
        <strain evidence="2">C.B.Clarke</strain>
        <tissue evidence="2">Leaf</tissue>
    </source>
</reference>
<dbReference type="EMBL" id="SWLB01000010">
    <property type="protein sequence ID" value="KAF3333884.1"/>
    <property type="molecule type" value="Genomic_DNA"/>
</dbReference>
<gene>
    <name evidence="2" type="ORF">FCM35_KLT01575</name>
</gene>
<name>A0A833VUB3_9POAL</name>
<protein>
    <submittedName>
        <fullName evidence="2">Uncharacterized protein</fullName>
    </submittedName>
</protein>
<evidence type="ECO:0000313" key="3">
    <source>
        <dbReference type="Proteomes" id="UP000623129"/>
    </source>
</evidence>
<dbReference type="AlphaFoldDB" id="A0A833VUB3"/>
<evidence type="ECO:0000256" key="1">
    <source>
        <dbReference type="SAM" id="MobiDB-lite"/>
    </source>
</evidence>
<organism evidence="2 3">
    <name type="scientific">Carex littledalei</name>
    <dbReference type="NCBI Taxonomy" id="544730"/>
    <lineage>
        <taxon>Eukaryota</taxon>
        <taxon>Viridiplantae</taxon>
        <taxon>Streptophyta</taxon>
        <taxon>Embryophyta</taxon>
        <taxon>Tracheophyta</taxon>
        <taxon>Spermatophyta</taxon>
        <taxon>Magnoliopsida</taxon>
        <taxon>Liliopsida</taxon>
        <taxon>Poales</taxon>
        <taxon>Cyperaceae</taxon>
        <taxon>Cyperoideae</taxon>
        <taxon>Cariceae</taxon>
        <taxon>Carex</taxon>
        <taxon>Carex subgen. Euthyceras</taxon>
    </lineage>
</organism>
<proteinExistence type="predicted"/>
<feature type="region of interest" description="Disordered" evidence="1">
    <location>
        <begin position="54"/>
        <end position="76"/>
    </location>
</feature>
<evidence type="ECO:0000313" key="2">
    <source>
        <dbReference type="EMBL" id="KAF3333884.1"/>
    </source>
</evidence>
<keyword evidence="3" id="KW-1185">Reference proteome</keyword>
<dbReference type="Proteomes" id="UP000623129">
    <property type="component" value="Unassembled WGS sequence"/>
</dbReference>
<comment type="caution">
    <text evidence="2">The sequence shown here is derived from an EMBL/GenBank/DDBJ whole genome shotgun (WGS) entry which is preliminary data.</text>
</comment>
<accession>A0A833VUB3</accession>